<feature type="transmembrane region" description="Helical" evidence="8">
    <location>
        <begin position="47"/>
        <end position="69"/>
    </location>
</feature>
<evidence type="ECO:0000256" key="7">
    <source>
        <dbReference type="ARBA" id="ARBA00023306"/>
    </source>
</evidence>
<comment type="caution">
    <text evidence="10">The sequence shown here is derived from an EMBL/GenBank/DDBJ whole genome shotgun (WGS) entry which is preliminary data.</text>
</comment>
<dbReference type="Gene3D" id="3.10.20.310">
    <property type="entry name" value="membrane protein fhac"/>
    <property type="match status" value="1"/>
</dbReference>
<dbReference type="GO" id="GO:0005886">
    <property type="term" value="C:plasma membrane"/>
    <property type="evidence" value="ECO:0007669"/>
    <property type="project" value="TreeGrafter"/>
</dbReference>
<dbReference type="Proteomes" id="UP000075531">
    <property type="component" value="Unassembled WGS sequence"/>
</dbReference>
<proteinExistence type="predicted"/>
<evidence type="ECO:0000256" key="1">
    <source>
        <dbReference type="ARBA" id="ARBA00004370"/>
    </source>
</evidence>
<evidence type="ECO:0000259" key="9">
    <source>
        <dbReference type="PROSITE" id="PS51779"/>
    </source>
</evidence>
<keyword evidence="11" id="KW-1185">Reference proteome</keyword>
<evidence type="ECO:0000313" key="11">
    <source>
        <dbReference type="Proteomes" id="UP000075531"/>
    </source>
</evidence>
<keyword evidence="3 10" id="KW-0132">Cell division</keyword>
<dbReference type="InterPro" id="IPR034746">
    <property type="entry name" value="POTRA"/>
</dbReference>
<comment type="subcellular location">
    <subcellularLocation>
        <location evidence="1">Membrane</location>
    </subcellularLocation>
</comment>
<reference evidence="10 11" key="1">
    <citation type="submission" date="2016-02" db="EMBL/GenBank/DDBJ databases">
        <title>Genome sequence of Clostridium tepidiprofundi DSM 19306.</title>
        <authorList>
            <person name="Poehlein A."/>
            <person name="Daniel R."/>
        </authorList>
    </citation>
    <scope>NUCLEOTIDE SEQUENCE [LARGE SCALE GENOMIC DNA]</scope>
    <source>
        <strain evidence="10 11">DSM 19306</strain>
    </source>
</reference>
<evidence type="ECO:0000256" key="8">
    <source>
        <dbReference type="SAM" id="Phobius"/>
    </source>
</evidence>
<evidence type="ECO:0000256" key="5">
    <source>
        <dbReference type="ARBA" id="ARBA00022989"/>
    </source>
</evidence>
<keyword evidence="7" id="KW-0131">Cell cycle</keyword>
<protein>
    <submittedName>
        <fullName evidence="10">Cell division protein DivIB</fullName>
    </submittedName>
</protein>
<accession>A0A151B6X4</accession>
<feature type="domain" description="POTRA" evidence="9">
    <location>
        <begin position="69"/>
        <end position="137"/>
    </location>
</feature>
<dbReference type="GO" id="GO:0051301">
    <property type="term" value="P:cell division"/>
    <property type="evidence" value="ECO:0007669"/>
    <property type="project" value="UniProtKB-KW"/>
</dbReference>
<keyword evidence="4 8" id="KW-0812">Transmembrane</keyword>
<dbReference type="InterPro" id="IPR050487">
    <property type="entry name" value="FtsQ_DivIB"/>
</dbReference>
<keyword evidence="5 8" id="KW-1133">Transmembrane helix</keyword>
<dbReference type="PANTHER" id="PTHR37820:SF1">
    <property type="entry name" value="CELL DIVISION PROTEIN FTSQ"/>
    <property type="match status" value="1"/>
</dbReference>
<evidence type="ECO:0000256" key="6">
    <source>
        <dbReference type="ARBA" id="ARBA00023136"/>
    </source>
</evidence>
<sequence length="278" mass="32207">MVLYIYEKNVVMYMKRKSDSMYNKAKYIIDNKDKLINRRIAFKRMRMYLFITMIFIGIAITLCLKLSMFNITQINVVGNNVVNYNDIILSSHIKKGMNIFRINVNEAIKSIEGNPHILSAIVKRKLPNVVRIDVRERKAKFYAYFNNKYFIIDNYGVIIDVKSDISDMRLIKLDGFDFSKAQLGEVLPCEDERKVAMLDEISNIIKNNRSNVKISIVDLSNMADINFYCGSMQVKLGTNRDLIKKLDKAFDIIIKENIVNKKGYVDVSFSGNPVIYTD</sequence>
<dbReference type="OrthoDB" id="1953902at2"/>
<gene>
    <name evidence="10" type="primary">divIB</name>
    <name evidence="10" type="ORF">CLTEP_00490</name>
</gene>
<dbReference type="Pfam" id="PF03799">
    <property type="entry name" value="FtsQ_DivIB_C"/>
    <property type="match status" value="1"/>
</dbReference>
<evidence type="ECO:0000313" key="10">
    <source>
        <dbReference type="EMBL" id="KYH35656.1"/>
    </source>
</evidence>
<dbReference type="EMBL" id="LTBA01000001">
    <property type="protein sequence ID" value="KYH35656.1"/>
    <property type="molecule type" value="Genomic_DNA"/>
</dbReference>
<dbReference type="PROSITE" id="PS51779">
    <property type="entry name" value="POTRA"/>
    <property type="match status" value="1"/>
</dbReference>
<organism evidence="10 11">
    <name type="scientific">Clostridium tepidiprofundi DSM 19306</name>
    <dbReference type="NCBI Taxonomy" id="1121338"/>
    <lineage>
        <taxon>Bacteria</taxon>
        <taxon>Bacillati</taxon>
        <taxon>Bacillota</taxon>
        <taxon>Clostridia</taxon>
        <taxon>Eubacteriales</taxon>
        <taxon>Clostridiaceae</taxon>
        <taxon>Clostridium</taxon>
    </lineage>
</organism>
<dbReference type="PATRIC" id="fig|1121338.3.peg.50"/>
<dbReference type="PANTHER" id="PTHR37820">
    <property type="entry name" value="CELL DIVISION PROTEIN DIVIB"/>
    <property type="match status" value="1"/>
</dbReference>
<keyword evidence="6 8" id="KW-0472">Membrane</keyword>
<evidence type="ECO:0000256" key="3">
    <source>
        <dbReference type="ARBA" id="ARBA00022618"/>
    </source>
</evidence>
<dbReference type="InterPro" id="IPR005548">
    <property type="entry name" value="Cell_div_FtsQ/DivIB_C"/>
</dbReference>
<dbReference type="InterPro" id="IPR013685">
    <property type="entry name" value="POTRA_FtsQ_type"/>
</dbReference>
<keyword evidence="2" id="KW-1003">Cell membrane</keyword>
<name>A0A151B6X4_9CLOT</name>
<evidence type="ECO:0000256" key="2">
    <source>
        <dbReference type="ARBA" id="ARBA00022475"/>
    </source>
</evidence>
<dbReference type="Pfam" id="PF08478">
    <property type="entry name" value="POTRA_1"/>
    <property type="match status" value="1"/>
</dbReference>
<dbReference type="STRING" id="1121338.CLTEP_00490"/>
<dbReference type="AlphaFoldDB" id="A0A151B6X4"/>
<evidence type="ECO:0000256" key="4">
    <source>
        <dbReference type="ARBA" id="ARBA00022692"/>
    </source>
</evidence>